<dbReference type="Gene3D" id="1.10.10.10">
    <property type="entry name" value="Winged helix-like DNA-binding domain superfamily/Winged helix DNA-binding domain"/>
    <property type="match status" value="1"/>
</dbReference>
<organism evidence="5 6">
    <name type="scientific">Jeotgalibacillus soli</name>
    <dbReference type="NCBI Taxonomy" id="889306"/>
    <lineage>
        <taxon>Bacteria</taxon>
        <taxon>Bacillati</taxon>
        <taxon>Bacillota</taxon>
        <taxon>Bacilli</taxon>
        <taxon>Bacillales</taxon>
        <taxon>Caryophanaceae</taxon>
        <taxon>Jeotgalibacillus</taxon>
    </lineage>
</organism>
<sequence length="141" mass="16542">MQHHELLHGLHQLSRHLTNNLNEALKAHGLFSAQWSVIYALTLKGPKTQKDLCLYLGIEAPPMSRNLQRMEKQGWIIRKPGKDKRERYIHLTEAAINKYPEWEAAVSTINHQLVNGLSETEQEQMKDLLWIWLNSIQREKR</sequence>
<evidence type="ECO:0000256" key="3">
    <source>
        <dbReference type="ARBA" id="ARBA00023163"/>
    </source>
</evidence>
<name>A0A0C2V8I5_9BACL</name>
<keyword evidence="3" id="KW-0804">Transcription</keyword>
<dbReference type="SUPFAM" id="SSF46785">
    <property type="entry name" value="Winged helix' DNA-binding domain"/>
    <property type="match status" value="1"/>
</dbReference>
<dbReference type="InterPro" id="IPR036388">
    <property type="entry name" value="WH-like_DNA-bd_sf"/>
</dbReference>
<dbReference type="PROSITE" id="PS50995">
    <property type="entry name" value="HTH_MARR_2"/>
    <property type="match status" value="1"/>
</dbReference>
<dbReference type="GO" id="GO:0003700">
    <property type="term" value="F:DNA-binding transcription factor activity"/>
    <property type="evidence" value="ECO:0007669"/>
    <property type="project" value="InterPro"/>
</dbReference>
<evidence type="ECO:0000313" key="5">
    <source>
        <dbReference type="EMBL" id="KIL45272.1"/>
    </source>
</evidence>
<dbReference type="PANTHER" id="PTHR42756:SF1">
    <property type="entry name" value="TRANSCRIPTIONAL REPRESSOR OF EMRAB OPERON"/>
    <property type="match status" value="1"/>
</dbReference>
<dbReference type="GO" id="GO:0003677">
    <property type="term" value="F:DNA binding"/>
    <property type="evidence" value="ECO:0007669"/>
    <property type="project" value="UniProtKB-KW"/>
</dbReference>
<proteinExistence type="predicted"/>
<dbReference type="Pfam" id="PF12802">
    <property type="entry name" value="MarR_2"/>
    <property type="match status" value="1"/>
</dbReference>
<comment type="caution">
    <text evidence="5">The sequence shown here is derived from an EMBL/GenBank/DDBJ whole genome shotgun (WGS) entry which is preliminary data.</text>
</comment>
<feature type="domain" description="HTH marR-type" evidence="4">
    <location>
        <begin position="3"/>
        <end position="134"/>
    </location>
</feature>
<dbReference type="InterPro" id="IPR000835">
    <property type="entry name" value="HTH_MarR-typ"/>
</dbReference>
<dbReference type="PANTHER" id="PTHR42756">
    <property type="entry name" value="TRANSCRIPTIONAL REGULATOR, MARR"/>
    <property type="match status" value="1"/>
</dbReference>
<evidence type="ECO:0000256" key="2">
    <source>
        <dbReference type="ARBA" id="ARBA00023125"/>
    </source>
</evidence>
<dbReference type="AlphaFoldDB" id="A0A0C2V8I5"/>
<dbReference type="InterPro" id="IPR036390">
    <property type="entry name" value="WH_DNA-bd_sf"/>
</dbReference>
<dbReference type="PATRIC" id="fig|889306.3.peg.2830"/>
<dbReference type="OrthoDB" id="1904211at2"/>
<gene>
    <name evidence="5" type="ORF">KP78_28160</name>
</gene>
<reference evidence="5 6" key="1">
    <citation type="submission" date="2015-01" db="EMBL/GenBank/DDBJ databases">
        <title>Genome sequencing of Jeotgalibacillus soli.</title>
        <authorList>
            <person name="Goh K.M."/>
            <person name="Chan K.-G."/>
            <person name="Yaakop A.S."/>
            <person name="Ee R."/>
            <person name="Gan H.M."/>
            <person name="Chan C.S."/>
        </authorList>
    </citation>
    <scope>NUCLEOTIDE SEQUENCE [LARGE SCALE GENOMIC DNA]</scope>
    <source>
        <strain evidence="5 6">P9</strain>
    </source>
</reference>
<keyword evidence="6" id="KW-1185">Reference proteome</keyword>
<evidence type="ECO:0000256" key="1">
    <source>
        <dbReference type="ARBA" id="ARBA00023015"/>
    </source>
</evidence>
<dbReference type="RefSeq" id="WP_041089583.1">
    <property type="nucleotide sequence ID" value="NZ_JXRP01000018.1"/>
</dbReference>
<keyword evidence="2" id="KW-0238">DNA-binding</keyword>
<protein>
    <submittedName>
        <fullName evidence="5">MarR family transcriptional regulator</fullName>
    </submittedName>
</protein>
<accession>A0A0C2V8I5</accession>
<dbReference type="Proteomes" id="UP000031938">
    <property type="component" value="Unassembled WGS sequence"/>
</dbReference>
<evidence type="ECO:0000313" key="6">
    <source>
        <dbReference type="Proteomes" id="UP000031938"/>
    </source>
</evidence>
<evidence type="ECO:0000259" key="4">
    <source>
        <dbReference type="PROSITE" id="PS50995"/>
    </source>
</evidence>
<dbReference type="EMBL" id="JXRP01000018">
    <property type="protein sequence ID" value="KIL45272.1"/>
    <property type="molecule type" value="Genomic_DNA"/>
</dbReference>
<keyword evidence="1" id="KW-0805">Transcription regulation</keyword>
<dbReference type="SMART" id="SM00347">
    <property type="entry name" value="HTH_MARR"/>
    <property type="match status" value="1"/>
</dbReference>
<dbReference type="STRING" id="889306.KP78_28160"/>